<evidence type="ECO:0000313" key="2">
    <source>
        <dbReference type="EMBL" id="TKJ44404.1"/>
    </source>
</evidence>
<dbReference type="InterPro" id="IPR002782">
    <property type="entry name" value="Mut7-C_RNAse_dom"/>
</dbReference>
<dbReference type="Proteomes" id="UP000317778">
    <property type="component" value="Unassembled WGS sequence"/>
</dbReference>
<comment type="caution">
    <text evidence="2">The sequence shown here is derived from an EMBL/GenBank/DDBJ whole genome shotgun (WGS) entry which is preliminary data.</text>
</comment>
<dbReference type="PANTHER" id="PTHR39081">
    <property type="entry name" value="MUT7-C DOMAIN-CONTAINING PROTEIN"/>
    <property type="match status" value="1"/>
</dbReference>
<dbReference type="Pfam" id="PF01927">
    <property type="entry name" value="Mut7-C"/>
    <property type="match status" value="1"/>
</dbReference>
<dbReference type="AlphaFoldDB" id="A0A532VB19"/>
<evidence type="ECO:0000313" key="3">
    <source>
        <dbReference type="Proteomes" id="UP000317778"/>
    </source>
</evidence>
<proteinExistence type="predicted"/>
<evidence type="ECO:0000259" key="1">
    <source>
        <dbReference type="Pfam" id="PF01927"/>
    </source>
</evidence>
<accession>A0A532VB19</accession>
<gene>
    <name evidence="2" type="ORF">CEE36_01285</name>
</gene>
<dbReference type="EMBL" id="NJBO01000001">
    <property type="protein sequence ID" value="TKJ44404.1"/>
    <property type="molecule type" value="Genomic_DNA"/>
</dbReference>
<feature type="domain" description="Mut7-C RNAse" evidence="1">
    <location>
        <begin position="12"/>
        <end position="151"/>
    </location>
</feature>
<organism evidence="2 3">
    <name type="scientific">candidate division TA06 bacterium B3_TA06</name>
    <dbReference type="NCBI Taxonomy" id="2012487"/>
    <lineage>
        <taxon>Bacteria</taxon>
        <taxon>Bacteria division TA06</taxon>
    </lineage>
</organism>
<reference evidence="2 3" key="1">
    <citation type="submission" date="2017-06" db="EMBL/GenBank/DDBJ databases">
        <title>Novel microbial phyla capable of carbon fixation and sulfur reduction in deep-sea sediments.</title>
        <authorList>
            <person name="Huang J."/>
            <person name="Baker B."/>
            <person name="Wang Y."/>
        </authorList>
    </citation>
    <scope>NUCLEOTIDE SEQUENCE [LARGE SCALE GENOMIC DNA]</scope>
    <source>
        <strain evidence="2">B3_TA06</strain>
    </source>
</reference>
<sequence>MRVTIIAMNSKPRFLVDAMLGKLSTWLRVLGWDAEYVKGRKSEELLEQARSEGRMLLTRRQGLDNERLVFIESEILEEQLKQLEELYKILTNSEPFSRCIACNVVLQVIDKTEVKGKVPFFTYQTQERFWRCPRCNKIFWPGSHHDAMLRKIKGLKES</sequence>
<protein>
    <recommendedName>
        <fullName evidence="1">Mut7-C RNAse domain-containing protein</fullName>
    </recommendedName>
</protein>
<name>A0A532VB19_UNCT6</name>
<dbReference type="PANTHER" id="PTHR39081:SF1">
    <property type="entry name" value="MUT7-C RNASE DOMAIN-CONTAINING PROTEIN"/>
    <property type="match status" value="1"/>
</dbReference>